<reference evidence="1" key="2">
    <citation type="submission" date="2021-08" db="EMBL/GenBank/DDBJ databases">
        <authorList>
            <person name="Eriksson T."/>
        </authorList>
    </citation>
    <scope>NUCLEOTIDE SEQUENCE</scope>
    <source>
        <strain evidence="1">Stoneville</strain>
        <tissue evidence="1">Whole head</tissue>
    </source>
</reference>
<dbReference type="EMBL" id="JABDTM020016306">
    <property type="protein sequence ID" value="KAH0818915.1"/>
    <property type="molecule type" value="Genomic_DNA"/>
</dbReference>
<keyword evidence="2" id="KW-1185">Reference proteome</keyword>
<reference evidence="1" key="1">
    <citation type="journal article" date="2020" name="J Insects Food Feed">
        <title>The yellow mealworm (Tenebrio molitor) genome: a resource for the emerging insects as food and feed industry.</title>
        <authorList>
            <person name="Eriksson T."/>
            <person name="Andere A."/>
            <person name="Kelstrup H."/>
            <person name="Emery V."/>
            <person name="Picard C."/>
        </authorList>
    </citation>
    <scope>NUCLEOTIDE SEQUENCE</scope>
    <source>
        <strain evidence="1">Stoneville</strain>
        <tissue evidence="1">Whole head</tissue>
    </source>
</reference>
<sequence length="95" mass="10361">MKKSVVHRSPESLLILIDLDEGVHSDRDLDDEDHQQDNRILKNVPAVLTVVNMHGLSLTAPQHPQNAVTKTMAPMMMDKIGATPKLAGRASVASL</sequence>
<dbReference type="Proteomes" id="UP000719412">
    <property type="component" value="Unassembled WGS sequence"/>
</dbReference>
<evidence type="ECO:0000313" key="2">
    <source>
        <dbReference type="Proteomes" id="UP000719412"/>
    </source>
</evidence>
<organism evidence="1 2">
    <name type="scientific">Tenebrio molitor</name>
    <name type="common">Yellow mealworm beetle</name>
    <dbReference type="NCBI Taxonomy" id="7067"/>
    <lineage>
        <taxon>Eukaryota</taxon>
        <taxon>Metazoa</taxon>
        <taxon>Ecdysozoa</taxon>
        <taxon>Arthropoda</taxon>
        <taxon>Hexapoda</taxon>
        <taxon>Insecta</taxon>
        <taxon>Pterygota</taxon>
        <taxon>Neoptera</taxon>
        <taxon>Endopterygota</taxon>
        <taxon>Coleoptera</taxon>
        <taxon>Polyphaga</taxon>
        <taxon>Cucujiformia</taxon>
        <taxon>Tenebrionidae</taxon>
        <taxon>Tenebrio</taxon>
    </lineage>
</organism>
<comment type="caution">
    <text evidence="1">The sequence shown here is derived from an EMBL/GenBank/DDBJ whole genome shotgun (WGS) entry which is preliminary data.</text>
</comment>
<dbReference type="AlphaFoldDB" id="A0A8J6LEZ2"/>
<gene>
    <name evidence="1" type="ORF">GEV33_003876</name>
</gene>
<protein>
    <submittedName>
        <fullName evidence="1">Uncharacterized protein</fullName>
    </submittedName>
</protein>
<evidence type="ECO:0000313" key="1">
    <source>
        <dbReference type="EMBL" id="KAH0818915.1"/>
    </source>
</evidence>
<accession>A0A8J6LEZ2</accession>
<proteinExistence type="predicted"/>
<name>A0A8J6LEZ2_TENMO</name>